<evidence type="ECO:0000256" key="3">
    <source>
        <dbReference type="ARBA" id="ARBA00022723"/>
    </source>
</evidence>
<keyword evidence="5" id="KW-0460">Magnesium</keyword>
<gene>
    <name evidence="9" type="primary">nudL</name>
    <name evidence="9" type="ORF">DSM104443_02927</name>
</gene>
<dbReference type="InterPro" id="IPR015797">
    <property type="entry name" value="NUDIX_hydrolase-like_dom_sf"/>
</dbReference>
<proteinExistence type="predicted"/>
<dbReference type="NCBIfam" id="NF007980">
    <property type="entry name" value="PRK10707.1"/>
    <property type="match status" value="1"/>
</dbReference>
<evidence type="ECO:0000256" key="5">
    <source>
        <dbReference type="ARBA" id="ARBA00022842"/>
    </source>
</evidence>
<dbReference type="Proteomes" id="UP000501534">
    <property type="component" value="Chromosome"/>
</dbReference>
<keyword evidence="3" id="KW-0479">Metal-binding</keyword>
<dbReference type="InterPro" id="IPR000086">
    <property type="entry name" value="NUDIX_hydrolase_dom"/>
</dbReference>
<keyword evidence="7" id="KW-0472">Membrane</keyword>
<comment type="cofactor">
    <cofactor evidence="2">
        <name>Mg(2+)</name>
        <dbReference type="ChEBI" id="CHEBI:18420"/>
    </cofactor>
</comment>
<dbReference type="AlphaFoldDB" id="A0A6M4GZ85"/>
<evidence type="ECO:0000313" key="10">
    <source>
        <dbReference type="Proteomes" id="UP000501534"/>
    </source>
</evidence>
<evidence type="ECO:0000256" key="2">
    <source>
        <dbReference type="ARBA" id="ARBA00001946"/>
    </source>
</evidence>
<dbReference type="Gene3D" id="3.90.79.10">
    <property type="entry name" value="Nucleoside Triphosphate Pyrophosphohydrolase"/>
    <property type="match status" value="1"/>
</dbReference>
<keyword evidence="7" id="KW-1133">Transmembrane helix</keyword>
<dbReference type="SUPFAM" id="SSF55811">
    <property type="entry name" value="Nudix"/>
    <property type="match status" value="1"/>
</dbReference>
<feature type="transmembrane region" description="Helical" evidence="7">
    <location>
        <begin position="35"/>
        <end position="56"/>
    </location>
</feature>
<dbReference type="CDD" id="cd03426">
    <property type="entry name" value="NUDIX_CoAse_Nudt7"/>
    <property type="match status" value="1"/>
</dbReference>
<evidence type="ECO:0000313" key="9">
    <source>
        <dbReference type="EMBL" id="QJR11844.1"/>
    </source>
</evidence>
<dbReference type="EC" id="3.6.1.-" evidence="9"/>
<dbReference type="KEGG" id="uru:DSM104443_02927"/>
<reference evidence="9 10" key="1">
    <citation type="submission" date="2020-04" db="EMBL/GenBank/DDBJ databases">
        <title>Usitatibacter rugosus gen. nov., sp. nov. and Usitatibacter palustris sp. nov., novel members of Usitatibacteraceae fam. nov. within the order Nitrosomonadales isolated from soil.</title>
        <authorList>
            <person name="Huber K.J."/>
            <person name="Neumann-Schaal M."/>
            <person name="Geppert A."/>
            <person name="Luckner M."/>
            <person name="Wanner G."/>
            <person name="Overmann J."/>
        </authorList>
    </citation>
    <scope>NUCLEOTIDE SEQUENCE [LARGE SCALE GENOMIC DNA]</scope>
    <source>
        <strain evidence="9 10">0125_3</strain>
    </source>
</reference>
<feature type="domain" description="Nudix hydrolase" evidence="8">
    <location>
        <begin position="36"/>
        <end position="169"/>
    </location>
</feature>
<dbReference type="InterPro" id="IPR045121">
    <property type="entry name" value="CoAse"/>
</dbReference>
<comment type="cofactor">
    <cofactor evidence="1">
        <name>Mn(2+)</name>
        <dbReference type="ChEBI" id="CHEBI:29035"/>
    </cofactor>
</comment>
<dbReference type="PROSITE" id="PS51462">
    <property type="entry name" value="NUDIX"/>
    <property type="match status" value="1"/>
</dbReference>
<evidence type="ECO:0000256" key="7">
    <source>
        <dbReference type="SAM" id="Phobius"/>
    </source>
</evidence>
<keyword evidence="10" id="KW-1185">Reference proteome</keyword>
<organism evidence="9 10">
    <name type="scientific">Usitatibacter rugosus</name>
    <dbReference type="NCBI Taxonomy" id="2732067"/>
    <lineage>
        <taxon>Bacteria</taxon>
        <taxon>Pseudomonadati</taxon>
        <taxon>Pseudomonadota</taxon>
        <taxon>Betaproteobacteria</taxon>
        <taxon>Nitrosomonadales</taxon>
        <taxon>Usitatibacteraceae</taxon>
        <taxon>Usitatibacter</taxon>
    </lineage>
</organism>
<dbReference type="PANTHER" id="PTHR12992">
    <property type="entry name" value="NUDIX HYDROLASE"/>
    <property type="match status" value="1"/>
</dbReference>
<keyword evidence="4 9" id="KW-0378">Hydrolase</keyword>
<evidence type="ECO:0000256" key="1">
    <source>
        <dbReference type="ARBA" id="ARBA00001936"/>
    </source>
</evidence>
<dbReference type="GO" id="GO:0046872">
    <property type="term" value="F:metal ion binding"/>
    <property type="evidence" value="ECO:0007669"/>
    <property type="project" value="UniProtKB-KW"/>
</dbReference>
<accession>A0A6M4GZ85</accession>
<dbReference type="RefSeq" id="WP_246232280.1">
    <property type="nucleotide sequence ID" value="NZ_CP053069.1"/>
</dbReference>
<protein>
    <submittedName>
        <fullName evidence="9">Putative Nudix hydrolase NudL</fullName>
        <ecNumber evidence="9">3.6.1.-</ecNumber>
    </submittedName>
</protein>
<dbReference type="PANTHER" id="PTHR12992:SF11">
    <property type="entry name" value="MITOCHONDRIAL COENZYME A DIPHOSPHATASE NUDT8"/>
    <property type="match status" value="1"/>
</dbReference>
<keyword evidence="6" id="KW-0464">Manganese</keyword>
<dbReference type="EMBL" id="CP053069">
    <property type="protein sequence ID" value="QJR11844.1"/>
    <property type="molecule type" value="Genomic_DNA"/>
</dbReference>
<evidence type="ECO:0000259" key="8">
    <source>
        <dbReference type="PROSITE" id="PS51462"/>
    </source>
</evidence>
<name>A0A6M4GZ85_9PROT</name>
<dbReference type="Pfam" id="PF00293">
    <property type="entry name" value="NUDIX"/>
    <property type="match status" value="1"/>
</dbReference>
<evidence type="ECO:0000256" key="6">
    <source>
        <dbReference type="ARBA" id="ARBA00023211"/>
    </source>
</evidence>
<sequence length="199" mass="22342">MDREEIRRRLAHLPPLEDLLTADDIEKQRDNARALLRPAAVLVLVVNHAAGATVVFTQRTSSLPAHAGQISFPGGRVEEGDESLEATALRESREEVGLDPERVDILGRLPEYRTSTGFHVTPVVGWIEPPVAFTPDPSEVADLFEVPLAFLLDPRNHRHENAYYKGRLRHYWAMPFGSRFIWGATAGMLVTFQRVLDRA</sequence>
<keyword evidence="7" id="KW-0812">Transmembrane</keyword>
<evidence type="ECO:0000256" key="4">
    <source>
        <dbReference type="ARBA" id="ARBA00022801"/>
    </source>
</evidence>
<dbReference type="GO" id="GO:0010945">
    <property type="term" value="F:coenzyme A diphosphatase activity"/>
    <property type="evidence" value="ECO:0007669"/>
    <property type="project" value="InterPro"/>
</dbReference>